<evidence type="ECO:0000256" key="1">
    <source>
        <dbReference type="SAM" id="MobiDB-lite"/>
    </source>
</evidence>
<dbReference type="RefSeq" id="WP_323197762.1">
    <property type="nucleotide sequence ID" value="NZ_JAYGHG010000044.1"/>
</dbReference>
<comment type="caution">
    <text evidence="3">The sequence shown here is derived from an EMBL/GenBank/DDBJ whole genome shotgun (WGS) entry which is preliminary data.</text>
</comment>
<name>A0ABU5UIR6_9CYAN</name>
<keyword evidence="2" id="KW-0732">Signal</keyword>
<feature type="region of interest" description="Disordered" evidence="1">
    <location>
        <begin position="21"/>
        <end position="58"/>
    </location>
</feature>
<sequence length="161" mass="17656">MKTLILCTLLLGITSCVPANSTNNDNNPVISSNDTTENQGNSTNNDNNPVISSNDTTESQEFRAFGTEPFWSINVSQTEIVYSSLGSNENQTFPYVKPLAADGRNPDTVRVYKLGDKEQSLLIIRKVDNCSDGMSDNLYPYSALFIKGDMVLEGCAREGEE</sequence>
<protein>
    <recommendedName>
        <fullName evidence="5">Lipoprotein</fullName>
    </recommendedName>
</protein>
<gene>
    <name evidence="3" type="ORF">VB620_19225</name>
</gene>
<feature type="signal peptide" evidence="2">
    <location>
        <begin position="1"/>
        <end position="19"/>
    </location>
</feature>
<evidence type="ECO:0000313" key="4">
    <source>
        <dbReference type="Proteomes" id="UP001302120"/>
    </source>
</evidence>
<organism evidence="3 4">
    <name type="scientific">Nodularia harveyana UHCC-0300</name>
    <dbReference type="NCBI Taxonomy" id="2974287"/>
    <lineage>
        <taxon>Bacteria</taxon>
        <taxon>Bacillati</taxon>
        <taxon>Cyanobacteriota</taxon>
        <taxon>Cyanophyceae</taxon>
        <taxon>Nostocales</taxon>
        <taxon>Nodulariaceae</taxon>
        <taxon>Nodularia</taxon>
    </lineage>
</organism>
<evidence type="ECO:0000313" key="3">
    <source>
        <dbReference type="EMBL" id="MEA5583463.1"/>
    </source>
</evidence>
<accession>A0ABU5UIR6</accession>
<evidence type="ECO:0008006" key="5">
    <source>
        <dbReference type="Google" id="ProtNLM"/>
    </source>
</evidence>
<reference evidence="3 4" key="1">
    <citation type="submission" date="2023-12" db="EMBL/GenBank/DDBJ databases">
        <title>Baltic Sea Cyanobacteria.</title>
        <authorList>
            <person name="Delbaje E."/>
            <person name="Fewer D.P."/>
            <person name="Shishido T.K."/>
        </authorList>
    </citation>
    <scope>NUCLEOTIDE SEQUENCE [LARGE SCALE GENOMIC DNA]</scope>
    <source>
        <strain evidence="3 4">UHCC-0300</strain>
    </source>
</reference>
<feature type="chain" id="PRO_5047023560" description="Lipoprotein" evidence="2">
    <location>
        <begin position="20"/>
        <end position="161"/>
    </location>
</feature>
<keyword evidence="4" id="KW-1185">Reference proteome</keyword>
<dbReference type="Proteomes" id="UP001302120">
    <property type="component" value="Unassembled WGS sequence"/>
</dbReference>
<dbReference type="PROSITE" id="PS51257">
    <property type="entry name" value="PROKAR_LIPOPROTEIN"/>
    <property type="match status" value="1"/>
</dbReference>
<dbReference type="EMBL" id="JAYGHG010000044">
    <property type="protein sequence ID" value="MEA5583463.1"/>
    <property type="molecule type" value="Genomic_DNA"/>
</dbReference>
<proteinExistence type="predicted"/>
<evidence type="ECO:0000256" key="2">
    <source>
        <dbReference type="SAM" id="SignalP"/>
    </source>
</evidence>